<dbReference type="WBParaSite" id="TCONS_00002873.p1">
    <property type="protein sequence ID" value="TCONS_00002873.p1"/>
    <property type="gene ID" value="XLOC_002666"/>
</dbReference>
<evidence type="ECO:0000256" key="2">
    <source>
        <dbReference type="SAM" id="SignalP"/>
    </source>
</evidence>
<keyword evidence="2" id="KW-0732">Signal</keyword>
<reference evidence="4" key="1">
    <citation type="submission" date="2015-08" db="UniProtKB">
        <authorList>
            <consortium name="WormBaseParasite"/>
        </authorList>
    </citation>
    <scope>IDENTIFICATION</scope>
</reference>
<sequence length="136" mass="15771">MLCIYLFILINNIIFFVTCCRNNNKPIYKTSNNKKSSDIQKINLNSKYLPVKKSSGVNVSLKTSSKSRIDSFRKKAILSRELKTSNNRKNKSLEEKSLNRSEYLECQNNTNFKDPLNSQTNNAKDLKKEDVKDKKQ</sequence>
<feature type="chain" id="PRO_5005327665" evidence="2">
    <location>
        <begin position="20"/>
        <end position="136"/>
    </location>
</feature>
<protein>
    <submittedName>
        <fullName evidence="4 5">Uncharacterized protein</fullName>
    </submittedName>
</protein>
<dbReference type="WBParaSite" id="SSTP_0000605200.1">
    <property type="protein sequence ID" value="SSTP_0000605200.1"/>
    <property type="gene ID" value="SSTP_0000605200"/>
</dbReference>
<feature type="signal peptide" evidence="2">
    <location>
        <begin position="1"/>
        <end position="19"/>
    </location>
</feature>
<organism evidence="4">
    <name type="scientific">Strongyloides stercoralis</name>
    <name type="common">Threadworm</name>
    <dbReference type="NCBI Taxonomy" id="6248"/>
    <lineage>
        <taxon>Eukaryota</taxon>
        <taxon>Metazoa</taxon>
        <taxon>Ecdysozoa</taxon>
        <taxon>Nematoda</taxon>
        <taxon>Chromadorea</taxon>
        <taxon>Rhabditida</taxon>
        <taxon>Tylenchina</taxon>
        <taxon>Panagrolaimomorpha</taxon>
        <taxon>Strongyloidoidea</taxon>
        <taxon>Strongyloididae</taxon>
        <taxon>Strongyloides</taxon>
    </lineage>
</organism>
<evidence type="ECO:0000313" key="3">
    <source>
        <dbReference type="Proteomes" id="UP000035681"/>
    </source>
</evidence>
<evidence type="ECO:0000313" key="5">
    <source>
        <dbReference type="WBParaSite" id="TCONS_00002873.p1"/>
    </source>
</evidence>
<accession>A0A0K0E968</accession>
<dbReference type="Proteomes" id="UP000035681">
    <property type="component" value="Unplaced"/>
</dbReference>
<keyword evidence="3" id="KW-1185">Reference proteome</keyword>
<evidence type="ECO:0000256" key="1">
    <source>
        <dbReference type="SAM" id="MobiDB-lite"/>
    </source>
</evidence>
<feature type="compositionally biased region" description="Polar residues" evidence="1">
    <location>
        <begin position="107"/>
        <end position="123"/>
    </location>
</feature>
<proteinExistence type="predicted"/>
<feature type="compositionally biased region" description="Basic and acidic residues" evidence="1">
    <location>
        <begin position="124"/>
        <end position="136"/>
    </location>
</feature>
<feature type="region of interest" description="Disordered" evidence="1">
    <location>
        <begin position="107"/>
        <end position="136"/>
    </location>
</feature>
<name>A0A0K0E968_STRER</name>
<evidence type="ECO:0000313" key="4">
    <source>
        <dbReference type="WBParaSite" id="SSTP_0000605200.1"/>
    </source>
</evidence>
<dbReference type="AlphaFoldDB" id="A0A0K0E968"/>